<proteinExistence type="predicted"/>
<evidence type="ECO:0000313" key="2">
    <source>
        <dbReference type="Proteomes" id="UP001461498"/>
    </source>
</evidence>
<accession>A0AAW1D496</accession>
<keyword evidence="2" id="KW-1185">Reference proteome</keyword>
<organism evidence="1 2">
    <name type="scientific">Rhynocoris fuscipes</name>
    <dbReference type="NCBI Taxonomy" id="488301"/>
    <lineage>
        <taxon>Eukaryota</taxon>
        <taxon>Metazoa</taxon>
        <taxon>Ecdysozoa</taxon>
        <taxon>Arthropoda</taxon>
        <taxon>Hexapoda</taxon>
        <taxon>Insecta</taxon>
        <taxon>Pterygota</taxon>
        <taxon>Neoptera</taxon>
        <taxon>Paraneoptera</taxon>
        <taxon>Hemiptera</taxon>
        <taxon>Heteroptera</taxon>
        <taxon>Panheteroptera</taxon>
        <taxon>Cimicomorpha</taxon>
        <taxon>Reduviidae</taxon>
        <taxon>Harpactorinae</taxon>
        <taxon>Harpactorini</taxon>
        <taxon>Rhynocoris</taxon>
    </lineage>
</organism>
<name>A0AAW1D496_9HEMI</name>
<gene>
    <name evidence="1" type="ORF">O3M35_009782</name>
</gene>
<evidence type="ECO:0000313" key="1">
    <source>
        <dbReference type="EMBL" id="KAK9505798.1"/>
    </source>
</evidence>
<dbReference type="Proteomes" id="UP001461498">
    <property type="component" value="Unassembled WGS sequence"/>
</dbReference>
<dbReference type="EMBL" id="JAPXFL010000006">
    <property type="protein sequence ID" value="KAK9505798.1"/>
    <property type="molecule type" value="Genomic_DNA"/>
</dbReference>
<comment type="caution">
    <text evidence="1">The sequence shown here is derived from an EMBL/GenBank/DDBJ whole genome shotgun (WGS) entry which is preliminary data.</text>
</comment>
<dbReference type="AlphaFoldDB" id="A0AAW1D496"/>
<evidence type="ECO:0008006" key="3">
    <source>
        <dbReference type="Google" id="ProtNLM"/>
    </source>
</evidence>
<protein>
    <recommendedName>
        <fullName evidence="3">Retrotransposon gag domain-containing protein</fullName>
    </recommendedName>
</protein>
<sequence length="558" mass="64884">MPDFQNNITKFNGKIPRHEAEKWLRSLKGIAKLHEWPDNFKLEAARASMIGPAKDWFYSKEIESWPEFEKYFQRTYVGEKDIGTKWKEMIARTQQKGEDTEDYLQGKLRMCKGLKLPFRDTKLQVVEGLWSKELCQHLLGMNLDDEDELRDAIEEFLSIDDVIGIEIKLLIVPDAAQIYNVIIGRSWLDQPHIAFYSIGGLLKFGYREQDPFKQLEMEKPPESSLTICREELTVDPNIMNVIEVEEAGNEIFCSMIKNESETSCILKKGTNLGQSVIIKDDSNSLIPRELDLNRKINEHESNIGSKISMDQKEELSNLLNNYTECLVTNTSEIGLTNIMEMDIVEEPGSKPVQLKPYETSFKKRKIVSEIVEGEEVKLRKLNGLKVKGQMEIWSKQESSRSKKEKQFVKDTVMENGILYKVEGGKNLFIAHLNTFRKSLAAKNHYLPGHFDLDRSTGAMKTYRHHWFPRKERYLRRHIDACIQFKLNKERELHGIPPGRRKHCRRGRRIYRGGEKGSESNRYISIIASMKLRQIEDNLNLGWPSVIDFYEFRSIDVLL</sequence>
<reference evidence="1 2" key="1">
    <citation type="submission" date="2022-12" db="EMBL/GenBank/DDBJ databases">
        <title>Chromosome-level genome assembly of true bugs.</title>
        <authorList>
            <person name="Ma L."/>
            <person name="Li H."/>
        </authorList>
    </citation>
    <scope>NUCLEOTIDE SEQUENCE [LARGE SCALE GENOMIC DNA]</scope>
    <source>
        <strain evidence="1">Lab_2022b</strain>
    </source>
</reference>